<dbReference type="EMBL" id="ML170162">
    <property type="protein sequence ID" value="TDL26013.1"/>
    <property type="molecule type" value="Genomic_DNA"/>
</dbReference>
<gene>
    <name evidence="3" type="ORF">BD410DRAFT_784026</name>
</gene>
<organism evidence="3 4">
    <name type="scientific">Rickenella mellea</name>
    <dbReference type="NCBI Taxonomy" id="50990"/>
    <lineage>
        <taxon>Eukaryota</taxon>
        <taxon>Fungi</taxon>
        <taxon>Dikarya</taxon>
        <taxon>Basidiomycota</taxon>
        <taxon>Agaricomycotina</taxon>
        <taxon>Agaricomycetes</taxon>
        <taxon>Hymenochaetales</taxon>
        <taxon>Rickenellaceae</taxon>
        <taxon>Rickenella</taxon>
    </lineage>
</organism>
<name>A0A4Y7QEA7_9AGAM</name>
<feature type="domain" description="DUF6699" evidence="2">
    <location>
        <begin position="73"/>
        <end position="214"/>
    </location>
</feature>
<dbReference type="Proteomes" id="UP000294933">
    <property type="component" value="Unassembled WGS sequence"/>
</dbReference>
<dbReference type="InterPro" id="IPR046522">
    <property type="entry name" value="DUF6699"/>
</dbReference>
<reference evidence="3 4" key="1">
    <citation type="submission" date="2018-06" db="EMBL/GenBank/DDBJ databases">
        <title>A transcriptomic atlas of mushroom development highlights an independent origin of complex multicellularity.</title>
        <authorList>
            <consortium name="DOE Joint Genome Institute"/>
            <person name="Krizsan K."/>
            <person name="Almasi E."/>
            <person name="Merenyi Z."/>
            <person name="Sahu N."/>
            <person name="Viragh M."/>
            <person name="Koszo T."/>
            <person name="Mondo S."/>
            <person name="Kiss B."/>
            <person name="Balint B."/>
            <person name="Kues U."/>
            <person name="Barry K."/>
            <person name="Hegedus J.C."/>
            <person name="Henrissat B."/>
            <person name="Johnson J."/>
            <person name="Lipzen A."/>
            <person name="Ohm R."/>
            <person name="Nagy I."/>
            <person name="Pangilinan J."/>
            <person name="Yan J."/>
            <person name="Xiong Y."/>
            <person name="Grigoriev I.V."/>
            <person name="Hibbett D.S."/>
            <person name="Nagy L.G."/>
        </authorList>
    </citation>
    <scope>NUCLEOTIDE SEQUENCE [LARGE SCALE GENOMIC DNA]</scope>
    <source>
        <strain evidence="3 4">SZMC22713</strain>
    </source>
</reference>
<dbReference type="STRING" id="50990.A0A4Y7QEA7"/>
<protein>
    <recommendedName>
        <fullName evidence="2">DUF6699 domain-containing protein</fullName>
    </recommendedName>
</protein>
<keyword evidence="4" id="KW-1185">Reference proteome</keyword>
<proteinExistence type="predicted"/>
<sequence>MPDKHVHWADVVQEYPPPPRTPSPTWSDDSLPDTSSPRTPPSALPVATLPLKAGKGIKVNPLLSCDEDIPPRLTWDVYFDPSTCRLSAEELAQHATEPPMKHMEIQCGALTLWRPVQIIASDGEAGRGITINDVLQGVYHYLQRAVSAEEWAHFAYMPGMQKHISESFHRRCERMDRLANPEEQAVSGLRSEKEKGLKRVDCLFGVDRFVGLTNWGKDLMPWQLHLTSRGDDAQD</sequence>
<evidence type="ECO:0000256" key="1">
    <source>
        <dbReference type="SAM" id="MobiDB-lite"/>
    </source>
</evidence>
<feature type="region of interest" description="Disordered" evidence="1">
    <location>
        <begin position="1"/>
        <end position="44"/>
    </location>
</feature>
<dbReference type="AlphaFoldDB" id="A0A4Y7QEA7"/>
<evidence type="ECO:0000313" key="4">
    <source>
        <dbReference type="Proteomes" id="UP000294933"/>
    </source>
</evidence>
<evidence type="ECO:0000313" key="3">
    <source>
        <dbReference type="EMBL" id="TDL26013.1"/>
    </source>
</evidence>
<dbReference type="Pfam" id="PF20415">
    <property type="entry name" value="DUF6699"/>
    <property type="match status" value="1"/>
</dbReference>
<accession>A0A4Y7QEA7</accession>
<dbReference type="VEuPathDB" id="FungiDB:BD410DRAFT_784026"/>
<evidence type="ECO:0000259" key="2">
    <source>
        <dbReference type="Pfam" id="PF20415"/>
    </source>
</evidence>
<dbReference type="OrthoDB" id="3251728at2759"/>
<feature type="compositionally biased region" description="Polar residues" evidence="1">
    <location>
        <begin position="26"/>
        <end position="37"/>
    </location>
</feature>